<evidence type="ECO:0000313" key="3">
    <source>
        <dbReference type="Proteomes" id="UP000650466"/>
    </source>
</evidence>
<dbReference type="InterPro" id="IPR036188">
    <property type="entry name" value="FAD/NAD-bd_sf"/>
</dbReference>
<sequence>MEPLNFSFFCLRRQREAWWIIKKIAVIGAGISGLAAAYQLQKRGYEVIVFERTNLPGGRMRTDSIEGYTWDAGAQFMIDSYNLMKDLMKELGLCEHMTYVDPVQAIVLGDAEIYRFPSFSLSGLLRHPKLDIRSKLVIWKLVYQGNLNRKYMDFDRPERLAPLDDLRDLSWWRKKTTDDLVDWLLHIPTSSLFFWLEKETPWFYALFNLLDKKAQRIFTPKGGMGSIPKALSQRLDIQYNVSVVSVESVKSDKVKVTCKSNLQQSEQLFDRAIVAVPAEIAMKMIPNHCRELGEERSRYLAETRYVSNLTTAIGYNDLPETSAYGIGVPFKLHSPLASIGWEHLKGQERVRRHNGLAVAMPTHEYCQNNWGSDSEGISGELIDAVNRYYPGSKDAVEFSHVYRWKYAMPVMYPGRTNQLQRALEAKQPQGSKVFTCGDYWAGPCTEHALVSGYRAVQEVVDSLYNE</sequence>
<evidence type="ECO:0000259" key="1">
    <source>
        <dbReference type="Pfam" id="PF01593"/>
    </source>
</evidence>
<dbReference type="PANTHER" id="PTHR42923">
    <property type="entry name" value="PROTOPORPHYRINOGEN OXIDASE"/>
    <property type="match status" value="1"/>
</dbReference>
<dbReference type="Gene3D" id="3.50.50.60">
    <property type="entry name" value="FAD/NAD(P)-binding domain"/>
    <property type="match status" value="2"/>
</dbReference>
<dbReference type="InterPro" id="IPR050464">
    <property type="entry name" value="Zeta_carotene_desat/Oxidored"/>
</dbReference>
<organism evidence="2 3">
    <name type="scientific">Paenibacillus sedimenti</name>
    <dbReference type="NCBI Taxonomy" id="2770274"/>
    <lineage>
        <taxon>Bacteria</taxon>
        <taxon>Bacillati</taxon>
        <taxon>Bacillota</taxon>
        <taxon>Bacilli</taxon>
        <taxon>Bacillales</taxon>
        <taxon>Paenibacillaceae</taxon>
        <taxon>Paenibacillus</taxon>
    </lineage>
</organism>
<keyword evidence="3" id="KW-1185">Reference proteome</keyword>
<protein>
    <submittedName>
        <fullName evidence="2">FAD-dependent oxidoreductase</fullName>
    </submittedName>
</protein>
<dbReference type="PRINTS" id="PR00419">
    <property type="entry name" value="ADXRDTASE"/>
</dbReference>
<feature type="domain" description="Amine oxidase" evidence="1">
    <location>
        <begin position="31"/>
        <end position="459"/>
    </location>
</feature>
<dbReference type="EMBL" id="JACVVD010000007">
    <property type="protein sequence ID" value="MBD0382591.1"/>
    <property type="molecule type" value="Genomic_DNA"/>
</dbReference>
<reference evidence="2" key="1">
    <citation type="submission" date="2020-09" db="EMBL/GenBank/DDBJ databases">
        <title>Draft Genome Sequence of Paenibacillus sp. WST5.</title>
        <authorList>
            <person name="Bao Z."/>
        </authorList>
    </citation>
    <scope>NUCLEOTIDE SEQUENCE</scope>
    <source>
        <strain evidence="2">WST5</strain>
    </source>
</reference>
<dbReference type="RefSeq" id="WP_188176361.1">
    <property type="nucleotide sequence ID" value="NZ_JACVVD010000007.1"/>
</dbReference>
<comment type="caution">
    <text evidence="2">The sequence shown here is derived from an EMBL/GenBank/DDBJ whole genome shotgun (WGS) entry which is preliminary data.</text>
</comment>
<evidence type="ECO:0000313" key="2">
    <source>
        <dbReference type="EMBL" id="MBD0382591.1"/>
    </source>
</evidence>
<proteinExistence type="predicted"/>
<dbReference type="AlphaFoldDB" id="A0A926KSZ2"/>
<name>A0A926KSZ2_9BACL</name>
<gene>
    <name evidence="2" type="ORF">ICC18_20955</name>
</gene>
<dbReference type="SUPFAM" id="SSF51905">
    <property type="entry name" value="FAD/NAD(P)-binding domain"/>
    <property type="match status" value="1"/>
</dbReference>
<accession>A0A926KSZ2</accession>
<dbReference type="Proteomes" id="UP000650466">
    <property type="component" value="Unassembled WGS sequence"/>
</dbReference>
<dbReference type="InterPro" id="IPR002937">
    <property type="entry name" value="Amino_oxidase"/>
</dbReference>
<dbReference type="Pfam" id="PF01593">
    <property type="entry name" value="Amino_oxidase"/>
    <property type="match status" value="1"/>
</dbReference>
<dbReference type="GO" id="GO:0016491">
    <property type="term" value="F:oxidoreductase activity"/>
    <property type="evidence" value="ECO:0007669"/>
    <property type="project" value="InterPro"/>
</dbReference>